<comment type="subcellular location">
    <subcellularLocation>
        <location evidence="1">Cell membrane</location>
        <topology evidence="1">Multi-pass membrane protein</topology>
    </subcellularLocation>
</comment>
<evidence type="ECO:0000256" key="1">
    <source>
        <dbReference type="ARBA" id="ARBA00004651"/>
    </source>
</evidence>
<evidence type="ECO:0000256" key="2">
    <source>
        <dbReference type="ARBA" id="ARBA00007400"/>
    </source>
</evidence>
<evidence type="ECO:0000256" key="6">
    <source>
        <dbReference type="ARBA" id="ARBA00023136"/>
    </source>
</evidence>
<keyword evidence="5 7" id="KW-1133">Transmembrane helix</keyword>
<name>A0ABS8N7Z3_9CLOT</name>
<dbReference type="EMBL" id="JAJJPB010000020">
    <property type="protein sequence ID" value="MCC9295905.1"/>
    <property type="molecule type" value="Genomic_DNA"/>
</dbReference>
<evidence type="ECO:0000256" key="7">
    <source>
        <dbReference type="SAM" id="Phobius"/>
    </source>
</evidence>
<dbReference type="Proteomes" id="UP001165422">
    <property type="component" value="Unassembled WGS sequence"/>
</dbReference>
<comment type="similarity">
    <text evidence="2">Belongs to the acyltransferase 3 family.</text>
</comment>
<reference evidence="9" key="1">
    <citation type="submission" date="2021-11" db="EMBL/GenBank/DDBJ databases">
        <authorList>
            <person name="Qingchun L."/>
            <person name="Dong Z."/>
            <person name="Zongwei Q."/>
            <person name="Jia Z."/>
            <person name="Duotao L."/>
        </authorList>
    </citation>
    <scope>NUCLEOTIDE SEQUENCE</scope>
    <source>
        <strain evidence="9">WLY-B-L2</strain>
    </source>
</reference>
<evidence type="ECO:0000256" key="4">
    <source>
        <dbReference type="ARBA" id="ARBA00022692"/>
    </source>
</evidence>
<keyword evidence="10" id="KW-1185">Reference proteome</keyword>
<evidence type="ECO:0000259" key="8">
    <source>
        <dbReference type="Pfam" id="PF01757"/>
    </source>
</evidence>
<keyword evidence="4 7" id="KW-0812">Transmembrane</keyword>
<feature type="transmembrane region" description="Helical" evidence="7">
    <location>
        <begin position="52"/>
        <end position="72"/>
    </location>
</feature>
<feature type="transmembrane region" description="Helical" evidence="7">
    <location>
        <begin position="150"/>
        <end position="169"/>
    </location>
</feature>
<feature type="transmembrane region" description="Helical" evidence="7">
    <location>
        <begin position="184"/>
        <end position="201"/>
    </location>
</feature>
<dbReference type="GO" id="GO:0016746">
    <property type="term" value="F:acyltransferase activity"/>
    <property type="evidence" value="ECO:0007669"/>
    <property type="project" value="UniProtKB-KW"/>
</dbReference>
<protein>
    <submittedName>
        <fullName evidence="9">Acyltransferase</fullName>
    </submittedName>
</protein>
<evidence type="ECO:0000256" key="3">
    <source>
        <dbReference type="ARBA" id="ARBA00022475"/>
    </source>
</evidence>
<feature type="transmembrane region" description="Helical" evidence="7">
    <location>
        <begin position="93"/>
        <end position="110"/>
    </location>
</feature>
<feature type="transmembrane region" description="Helical" evidence="7">
    <location>
        <begin position="14"/>
        <end position="32"/>
    </location>
</feature>
<keyword evidence="9" id="KW-0012">Acyltransferase</keyword>
<comment type="caution">
    <text evidence="9">The sequence shown here is derived from an EMBL/GenBank/DDBJ whole genome shotgun (WGS) entry which is preliminary data.</text>
</comment>
<accession>A0ABS8N7Z3</accession>
<gene>
    <name evidence="9" type="ORF">LN736_13640</name>
</gene>
<evidence type="ECO:0000313" key="10">
    <source>
        <dbReference type="Proteomes" id="UP001165422"/>
    </source>
</evidence>
<dbReference type="Pfam" id="PF01757">
    <property type="entry name" value="Acyl_transf_3"/>
    <property type="match status" value="1"/>
</dbReference>
<sequence>MVGIIKKRILGMDVIRAVSIIAVITLHASATVLYRCMPYSTTYNISFIINQLSRFCVPAFIVISGMGLTVNYKEGGSYSEFIMKRFFRVVPQYIVWCIIYILLITKNFNIQEDINDIIYGNVFYHFYYVPLIIEFYIIFPFIYRFMGKRWWVFFSFIITVLLLAYTYYFKSVSPEEWFWNKKNLLYWLFYFSMGGYIGKNIDRISEKLNSHRLFVSVLFLISAFIVIYGFISGNQFVKNVDYVTTFQRPAVLVYSTFFIFFIFSFNFSRGFIMNIVRYISDISYDIYLVQSGILYLYTQYYMSRYIHADNLSFEINAFLITIFGSIVISKVKKVL</sequence>
<feature type="transmembrane region" description="Helical" evidence="7">
    <location>
        <begin position="284"/>
        <end position="301"/>
    </location>
</feature>
<organism evidence="9 10">
    <name type="scientific">Clostridium aromativorans</name>
    <dbReference type="NCBI Taxonomy" id="2836848"/>
    <lineage>
        <taxon>Bacteria</taxon>
        <taxon>Bacillati</taxon>
        <taxon>Bacillota</taxon>
        <taxon>Clostridia</taxon>
        <taxon>Eubacteriales</taxon>
        <taxon>Clostridiaceae</taxon>
        <taxon>Clostridium</taxon>
    </lineage>
</organism>
<dbReference type="PANTHER" id="PTHR40074:SF2">
    <property type="entry name" value="O-ACETYLTRANSFERASE WECH"/>
    <property type="match status" value="1"/>
</dbReference>
<feature type="transmembrane region" description="Helical" evidence="7">
    <location>
        <begin position="251"/>
        <end position="272"/>
    </location>
</feature>
<feature type="domain" description="Acyltransferase 3" evidence="8">
    <location>
        <begin position="10"/>
        <end position="329"/>
    </location>
</feature>
<feature type="transmembrane region" description="Helical" evidence="7">
    <location>
        <begin position="122"/>
        <end position="143"/>
    </location>
</feature>
<keyword evidence="9" id="KW-0808">Transferase</keyword>
<dbReference type="InterPro" id="IPR002656">
    <property type="entry name" value="Acyl_transf_3_dom"/>
</dbReference>
<feature type="transmembrane region" description="Helical" evidence="7">
    <location>
        <begin position="313"/>
        <end position="331"/>
    </location>
</feature>
<dbReference type="PANTHER" id="PTHR40074">
    <property type="entry name" value="O-ACETYLTRANSFERASE WECH"/>
    <property type="match status" value="1"/>
</dbReference>
<keyword evidence="3" id="KW-1003">Cell membrane</keyword>
<feature type="transmembrane region" description="Helical" evidence="7">
    <location>
        <begin position="213"/>
        <end position="231"/>
    </location>
</feature>
<keyword evidence="6 7" id="KW-0472">Membrane</keyword>
<evidence type="ECO:0000256" key="5">
    <source>
        <dbReference type="ARBA" id="ARBA00022989"/>
    </source>
</evidence>
<evidence type="ECO:0000313" key="9">
    <source>
        <dbReference type="EMBL" id="MCC9295905.1"/>
    </source>
</evidence>
<proteinExistence type="inferred from homology"/>